<evidence type="ECO:0000313" key="6">
    <source>
        <dbReference type="Proteomes" id="UP000292052"/>
    </source>
</evidence>
<gene>
    <name evidence="5" type="ORF">BDFB_008362</name>
</gene>
<keyword evidence="4" id="KW-0812">Transmembrane</keyword>
<keyword evidence="6" id="KW-1185">Reference proteome</keyword>
<keyword evidence="2" id="KW-0328">Glycosyltransferase</keyword>
<dbReference type="InterPro" id="IPR002213">
    <property type="entry name" value="UDP_glucos_trans"/>
</dbReference>
<comment type="caution">
    <text evidence="5">The sequence shown here is derived from an EMBL/GenBank/DDBJ whole genome shotgun (WGS) entry which is preliminary data.</text>
</comment>
<accession>A0A482VFF7</accession>
<dbReference type="InterPro" id="IPR050271">
    <property type="entry name" value="UDP-glycosyltransferase"/>
</dbReference>
<dbReference type="GO" id="GO:0008194">
    <property type="term" value="F:UDP-glycosyltransferase activity"/>
    <property type="evidence" value="ECO:0007669"/>
    <property type="project" value="InterPro"/>
</dbReference>
<name>A0A482VFF7_ASBVE</name>
<evidence type="ECO:0000256" key="2">
    <source>
        <dbReference type="ARBA" id="ARBA00022676"/>
    </source>
</evidence>
<protein>
    <submittedName>
        <fullName evidence="5">UDP-glucuronosyltransferase 2C1-like</fullName>
    </submittedName>
</protein>
<evidence type="ECO:0000256" key="4">
    <source>
        <dbReference type="SAM" id="Phobius"/>
    </source>
</evidence>
<dbReference type="Proteomes" id="UP000292052">
    <property type="component" value="Unassembled WGS sequence"/>
</dbReference>
<dbReference type="SUPFAM" id="SSF53756">
    <property type="entry name" value="UDP-Glycosyltransferase/glycogen phosphorylase"/>
    <property type="match status" value="1"/>
</dbReference>
<feature type="non-terminal residue" evidence="5">
    <location>
        <position position="1"/>
    </location>
</feature>
<dbReference type="OrthoDB" id="5835829at2759"/>
<evidence type="ECO:0000313" key="5">
    <source>
        <dbReference type="EMBL" id="RZC14241.1"/>
    </source>
</evidence>
<feature type="non-terminal residue" evidence="5">
    <location>
        <position position="453"/>
    </location>
</feature>
<dbReference type="CDD" id="cd03784">
    <property type="entry name" value="GT1_Gtf-like"/>
    <property type="match status" value="1"/>
</dbReference>
<reference evidence="5 6" key="1">
    <citation type="submission" date="2017-03" db="EMBL/GenBank/DDBJ databases">
        <title>Genome of the blue death feigning beetle - Asbolus verrucosus.</title>
        <authorList>
            <person name="Rider S.D."/>
        </authorList>
    </citation>
    <scope>NUCLEOTIDE SEQUENCE [LARGE SCALE GENOMIC DNA]</scope>
    <source>
        <strain evidence="5">Butters</strain>
        <tissue evidence="5">Head and leg muscle</tissue>
    </source>
</reference>
<evidence type="ECO:0000256" key="1">
    <source>
        <dbReference type="ARBA" id="ARBA00009995"/>
    </source>
</evidence>
<dbReference type="PANTHER" id="PTHR48043:SF159">
    <property type="entry name" value="EG:EG0003.4 PROTEIN-RELATED"/>
    <property type="match status" value="1"/>
</dbReference>
<keyword evidence="3 5" id="KW-0808">Transferase</keyword>
<organism evidence="5 6">
    <name type="scientific">Asbolus verrucosus</name>
    <name type="common">Desert ironclad beetle</name>
    <dbReference type="NCBI Taxonomy" id="1661398"/>
    <lineage>
        <taxon>Eukaryota</taxon>
        <taxon>Metazoa</taxon>
        <taxon>Ecdysozoa</taxon>
        <taxon>Arthropoda</taxon>
        <taxon>Hexapoda</taxon>
        <taxon>Insecta</taxon>
        <taxon>Pterygota</taxon>
        <taxon>Neoptera</taxon>
        <taxon>Endopterygota</taxon>
        <taxon>Coleoptera</taxon>
        <taxon>Polyphaga</taxon>
        <taxon>Cucujiformia</taxon>
        <taxon>Tenebrionidae</taxon>
        <taxon>Pimeliinae</taxon>
        <taxon>Asbolus</taxon>
    </lineage>
</organism>
<dbReference type="Pfam" id="PF00201">
    <property type="entry name" value="UDPGT"/>
    <property type="match status" value="2"/>
</dbReference>
<dbReference type="AlphaFoldDB" id="A0A482VFF7"/>
<proteinExistence type="inferred from homology"/>
<sequence length="453" mass="50885">TMVSIVKNTMAVKSIFLVLYLLNYTYAANILGIYFHAGKSHHILGENLLKELARRGHNVTMASPFPLSEPFPNYTDIHLKGILEDQLARESMFMKMNEGHAFIGVNDVLELTRAQTELTLNHTEMAKLLKSGTKFDVIIIDWFMNSGILIYGKLFEAPIIPIASHGTTHLANYIVGNPSPPSYVPNVMLNFSPNMTFLQRVVNGLVTIGYNLAGYNNMKYHETLLEKYFENPPSFEELKETVALVLSNGHYSFESARPFVPSVIPVGGFHVQKPKKLPEDLQKYMDSAKEGVIYFSLGSNMKRHPNLKLFITHGGLLSTIESLHHGVPVLGIPIFGDQKANIPNAVAAGYAVQLELSDLDESTLGRALDEILNNPKYGENAKKRSRLLHDQPLSPMDTAVFWVEYVIRHKGAPHLRNAGIDLTWYQYIMLDVALFLIVILLAIIFTVLYVIYR</sequence>
<evidence type="ECO:0000256" key="3">
    <source>
        <dbReference type="ARBA" id="ARBA00022679"/>
    </source>
</evidence>
<keyword evidence="4" id="KW-1133">Transmembrane helix</keyword>
<dbReference type="PANTHER" id="PTHR48043">
    <property type="entry name" value="EG:EG0003.4 PROTEIN-RELATED"/>
    <property type="match status" value="1"/>
</dbReference>
<dbReference type="EMBL" id="QDEB01104557">
    <property type="protein sequence ID" value="RZC14241.1"/>
    <property type="molecule type" value="Genomic_DNA"/>
</dbReference>
<feature type="transmembrane region" description="Helical" evidence="4">
    <location>
        <begin position="424"/>
        <end position="452"/>
    </location>
</feature>
<keyword evidence="4" id="KW-0472">Membrane</keyword>
<comment type="similarity">
    <text evidence="1">Belongs to the UDP-glycosyltransferase family.</text>
</comment>
<dbReference type="Gene3D" id="3.40.50.2000">
    <property type="entry name" value="Glycogen Phosphorylase B"/>
    <property type="match status" value="1"/>
</dbReference>